<dbReference type="InterPro" id="IPR050313">
    <property type="entry name" value="Carb_Metab_HTH_regulators"/>
</dbReference>
<comment type="caution">
    <text evidence="5">The sequence shown here is derived from an EMBL/GenBank/DDBJ whole genome shotgun (WGS) entry which is preliminary data.</text>
</comment>
<dbReference type="PROSITE" id="PS00894">
    <property type="entry name" value="HTH_DEOR_1"/>
    <property type="match status" value="1"/>
</dbReference>
<dbReference type="PANTHER" id="PTHR30363:SF44">
    <property type="entry name" value="AGA OPERON TRANSCRIPTIONAL REPRESSOR-RELATED"/>
    <property type="match status" value="1"/>
</dbReference>
<dbReference type="Gene3D" id="3.40.50.1360">
    <property type="match status" value="1"/>
</dbReference>
<dbReference type="PANTHER" id="PTHR30363">
    <property type="entry name" value="HTH-TYPE TRANSCRIPTIONAL REGULATOR SRLR-RELATED"/>
    <property type="match status" value="1"/>
</dbReference>
<keyword evidence="3" id="KW-0804">Transcription</keyword>
<dbReference type="PROSITE" id="PS51000">
    <property type="entry name" value="HTH_DEOR_2"/>
    <property type="match status" value="1"/>
</dbReference>
<dbReference type="Pfam" id="PF00455">
    <property type="entry name" value="DeoRC"/>
    <property type="match status" value="1"/>
</dbReference>
<dbReference type="EMBL" id="PUEJ01000006">
    <property type="protein sequence ID" value="PRH86120.1"/>
    <property type="molecule type" value="Genomic_DNA"/>
</dbReference>
<evidence type="ECO:0000256" key="2">
    <source>
        <dbReference type="ARBA" id="ARBA00023125"/>
    </source>
</evidence>
<proteinExistence type="predicted"/>
<dbReference type="GO" id="GO:0003700">
    <property type="term" value="F:DNA-binding transcription factor activity"/>
    <property type="evidence" value="ECO:0007669"/>
    <property type="project" value="InterPro"/>
</dbReference>
<evidence type="ECO:0000256" key="1">
    <source>
        <dbReference type="ARBA" id="ARBA00023015"/>
    </source>
</evidence>
<dbReference type="SMART" id="SM01134">
    <property type="entry name" value="DeoRC"/>
    <property type="match status" value="1"/>
</dbReference>
<organism evidence="5 6">
    <name type="scientific">Labrys okinawensis</name>
    <dbReference type="NCBI Taxonomy" id="346911"/>
    <lineage>
        <taxon>Bacteria</taxon>
        <taxon>Pseudomonadati</taxon>
        <taxon>Pseudomonadota</taxon>
        <taxon>Alphaproteobacteria</taxon>
        <taxon>Hyphomicrobiales</taxon>
        <taxon>Xanthobacteraceae</taxon>
        <taxon>Labrys</taxon>
    </lineage>
</organism>
<protein>
    <submittedName>
        <fullName evidence="5">DeoR/GlpR transcriptional regulator</fullName>
    </submittedName>
</protein>
<evidence type="ECO:0000259" key="4">
    <source>
        <dbReference type="PROSITE" id="PS51000"/>
    </source>
</evidence>
<dbReference type="InterPro" id="IPR018356">
    <property type="entry name" value="Tscrpt_reg_HTH_DeoR_CS"/>
</dbReference>
<sequence>MQLNMAKRMQMTPVMTNASRIPATARRDRLIQMIGQRRYINVSDAAAELQVSEMTIRRDLDRLAESGLISRDHGGATARAPETAFDAEEPAFEVRGRRQAEAKEKIARAAARLVQPGHTIGIDTGSTTHRFARELLDRPGLRLFCSNLRTAGLLAGGKSPVYALGGLIRPHEFSVCGPMASSQLSTLWLDAVFLGVSGITAQAIFDYTLEDAEIKRAFMERSRQVVVLCDSSKFDHRSLVQVGPYGQIHVLVTDAALPEHLAEPLDRAGVQVIVAGHEGPAFSEP</sequence>
<dbReference type="InterPro" id="IPR014036">
    <property type="entry name" value="DeoR-like_C"/>
</dbReference>
<keyword evidence="2" id="KW-0238">DNA-binding</keyword>
<dbReference type="PRINTS" id="PR00037">
    <property type="entry name" value="HTHLACR"/>
</dbReference>
<dbReference type="SUPFAM" id="SSF100950">
    <property type="entry name" value="NagB/RpiA/CoA transferase-like"/>
    <property type="match status" value="1"/>
</dbReference>
<dbReference type="SMART" id="SM00420">
    <property type="entry name" value="HTH_DEOR"/>
    <property type="match status" value="1"/>
</dbReference>
<dbReference type="Proteomes" id="UP000237682">
    <property type="component" value="Unassembled WGS sequence"/>
</dbReference>
<reference evidence="5 6" key="1">
    <citation type="submission" date="2018-02" db="EMBL/GenBank/DDBJ databases">
        <title>Whole genome sequencing of endophytic bacterium.</title>
        <authorList>
            <person name="Eedara R."/>
            <person name="Podile A.R."/>
        </authorList>
    </citation>
    <scope>NUCLEOTIDE SEQUENCE [LARGE SCALE GENOMIC DNA]</scope>
    <source>
        <strain evidence="5 6">RP1T</strain>
    </source>
</reference>
<feature type="domain" description="HTH deoR-type" evidence="4">
    <location>
        <begin position="23"/>
        <end position="78"/>
    </location>
</feature>
<keyword evidence="1" id="KW-0805">Transcription regulation</keyword>
<name>A0A2S9Q9Y3_9HYPH</name>
<dbReference type="InterPro" id="IPR037171">
    <property type="entry name" value="NagB/RpiA_transferase-like"/>
</dbReference>
<dbReference type="InterPro" id="IPR036390">
    <property type="entry name" value="WH_DNA-bd_sf"/>
</dbReference>
<dbReference type="AlphaFoldDB" id="A0A2S9Q9Y3"/>
<evidence type="ECO:0000256" key="3">
    <source>
        <dbReference type="ARBA" id="ARBA00023163"/>
    </source>
</evidence>
<keyword evidence="6" id="KW-1185">Reference proteome</keyword>
<dbReference type="Gene3D" id="1.10.10.10">
    <property type="entry name" value="Winged helix-like DNA-binding domain superfamily/Winged helix DNA-binding domain"/>
    <property type="match status" value="1"/>
</dbReference>
<gene>
    <name evidence="5" type="ORF">C5L14_17880</name>
</gene>
<evidence type="ECO:0000313" key="6">
    <source>
        <dbReference type="Proteomes" id="UP000237682"/>
    </source>
</evidence>
<accession>A0A2S9Q9Y3</accession>
<dbReference type="SUPFAM" id="SSF46785">
    <property type="entry name" value="Winged helix' DNA-binding domain"/>
    <property type="match status" value="1"/>
</dbReference>
<dbReference type="GO" id="GO:0003677">
    <property type="term" value="F:DNA binding"/>
    <property type="evidence" value="ECO:0007669"/>
    <property type="project" value="UniProtKB-KW"/>
</dbReference>
<dbReference type="OrthoDB" id="31600at2"/>
<dbReference type="InterPro" id="IPR001034">
    <property type="entry name" value="DeoR_HTH"/>
</dbReference>
<evidence type="ECO:0000313" key="5">
    <source>
        <dbReference type="EMBL" id="PRH86120.1"/>
    </source>
</evidence>
<dbReference type="InterPro" id="IPR036388">
    <property type="entry name" value="WH-like_DNA-bd_sf"/>
</dbReference>
<dbReference type="Pfam" id="PF08220">
    <property type="entry name" value="HTH_DeoR"/>
    <property type="match status" value="1"/>
</dbReference>